<gene>
    <name evidence="9" type="ORF">BDW59DRAFT_181042</name>
</gene>
<dbReference type="PANTHER" id="PTHR11699">
    <property type="entry name" value="ALDEHYDE DEHYDROGENASE-RELATED"/>
    <property type="match status" value="1"/>
</dbReference>
<dbReference type="Pfam" id="PF00171">
    <property type="entry name" value="Aldedh"/>
    <property type="match status" value="1"/>
</dbReference>
<evidence type="ECO:0000259" key="8">
    <source>
        <dbReference type="Pfam" id="PF00171"/>
    </source>
</evidence>
<proteinExistence type="inferred from homology"/>
<dbReference type="InterPro" id="IPR016161">
    <property type="entry name" value="Ald_DH/histidinol_DH"/>
</dbReference>
<comment type="caution">
    <text evidence="9">The sequence shown here is derived from an EMBL/GenBank/DDBJ whole genome shotgun (WGS) entry which is preliminary data.</text>
</comment>
<name>A0ABR4IXW0_9EURO</name>
<dbReference type="PROSITE" id="PS00687">
    <property type="entry name" value="ALDEHYDE_DEHYDR_GLU"/>
    <property type="match status" value="1"/>
</dbReference>
<comment type="similarity">
    <text evidence="1 6">Belongs to the aldehyde dehydrogenase family.</text>
</comment>
<evidence type="ECO:0000256" key="6">
    <source>
        <dbReference type="RuleBase" id="RU003345"/>
    </source>
</evidence>
<evidence type="ECO:0000256" key="5">
    <source>
        <dbReference type="PROSITE-ProRule" id="PRU10007"/>
    </source>
</evidence>
<evidence type="ECO:0000256" key="7">
    <source>
        <dbReference type="SAM" id="MobiDB-lite"/>
    </source>
</evidence>
<accession>A0ABR4IXW0</accession>
<dbReference type="Proteomes" id="UP001610335">
    <property type="component" value="Unassembled WGS sequence"/>
</dbReference>
<dbReference type="InterPro" id="IPR015590">
    <property type="entry name" value="Aldehyde_DH_dom"/>
</dbReference>
<evidence type="ECO:0000256" key="2">
    <source>
        <dbReference type="ARBA" id="ARBA00023002"/>
    </source>
</evidence>
<feature type="compositionally biased region" description="Polar residues" evidence="7">
    <location>
        <begin position="1"/>
        <end position="33"/>
    </location>
</feature>
<dbReference type="InterPro" id="IPR029510">
    <property type="entry name" value="Ald_DH_CS_GLU"/>
</dbReference>
<dbReference type="InterPro" id="IPR016163">
    <property type="entry name" value="Ald_DH_C"/>
</dbReference>
<evidence type="ECO:0000256" key="4">
    <source>
        <dbReference type="ARBA" id="ARBA00049194"/>
    </source>
</evidence>
<keyword evidence="10" id="KW-1185">Reference proteome</keyword>
<evidence type="ECO:0000256" key="1">
    <source>
        <dbReference type="ARBA" id="ARBA00009986"/>
    </source>
</evidence>
<organism evidence="9 10">
    <name type="scientific">Aspergillus cavernicola</name>
    <dbReference type="NCBI Taxonomy" id="176166"/>
    <lineage>
        <taxon>Eukaryota</taxon>
        <taxon>Fungi</taxon>
        <taxon>Dikarya</taxon>
        <taxon>Ascomycota</taxon>
        <taxon>Pezizomycotina</taxon>
        <taxon>Eurotiomycetes</taxon>
        <taxon>Eurotiomycetidae</taxon>
        <taxon>Eurotiales</taxon>
        <taxon>Aspergillaceae</taxon>
        <taxon>Aspergillus</taxon>
        <taxon>Aspergillus subgen. Nidulantes</taxon>
    </lineage>
</organism>
<dbReference type="SUPFAM" id="SSF53720">
    <property type="entry name" value="ALDH-like"/>
    <property type="match status" value="1"/>
</dbReference>
<dbReference type="InterPro" id="IPR016162">
    <property type="entry name" value="Ald_DH_N"/>
</dbReference>
<sequence length="473" mass="51369">MSLDTTTFRNVINGELTSTTQTRHGVNPANKQPNPEVPVTTAEDLDRAVTAAKAAFKIWSRTTYEERRKAIFAYADSIEANKDALAALLTQEQGKPLSQSTQEVELAVVWARALPTIEIPETVIQDKEDVKTIHRYTPLGVAGAIVPWNYPILLAMGKIIPAIYTGNSIIVKPSPFTPYCGLKLAELAIPHFPAGVFQALSGGDDLGPMITEHPNIDKISFTGSTVTGRRVMASCAKTLKRVTLELGGNDAAIICDDVDIDKIIPNLALLSFLCSSQICMMIKRLYIHESIYDTFLAKFVAAVKSYKTGAGTDPETFIGPIQNSMQYEKAKDLFSTISSDNLTAALGGSIKDSKGYFIPPTIIDNPPEASRVVQDEPFAPIIPLLKWSDEADVLARANASESGLGASVWSKDLDKARRMADQLEAGSVWINSHFEVSPFAPFGGVKNSGIGTEWGVQGLTQYCNSQTLWVRKG</sequence>
<evidence type="ECO:0000256" key="3">
    <source>
        <dbReference type="ARBA" id="ARBA00024226"/>
    </source>
</evidence>
<feature type="domain" description="Aldehyde dehydrogenase" evidence="8">
    <location>
        <begin position="21"/>
        <end position="467"/>
    </location>
</feature>
<comment type="catalytic activity">
    <reaction evidence="4">
        <text>an aldehyde + NAD(+) + H2O = a carboxylate + NADH + 2 H(+)</text>
        <dbReference type="Rhea" id="RHEA:16185"/>
        <dbReference type="ChEBI" id="CHEBI:15377"/>
        <dbReference type="ChEBI" id="CHEBI:15378"/>
        <dbReference type="ChEBI" id="CHEBI:17478"/>
        <dbReference type="ChEBI" id="CHEBI:29067"/>
        <dbReference type="ChEBI" id="CHEBI:57540"/>
        <dbReference type="ChEBI" id="CHEBI:57945"/>
        <dbReference type="EC" id="1.2.1.3"/>
    </reaction>
</comment>
<feature type="region of interest" description="Disordered" evidence="7">
    <location>
        <begin position="1"/>
        <end position="38"/>
    </location>
</feature>
<dbReference type="CDD" id="cd07106">
    <property type="entry name" value="ALDH_AldA-AAD23400"/>
    <property type="match status" value="1"/>
</dbReference>
<dbReference type="InterPro" id="IPR044086">
    <property type="entry name" value="LUC3-like"/>
</dbReference>
<reference evidence="9 10" key="1">
    <citation type="submission" date="2024-07" db="EMBL/GenBank/DDBJ databases">
        <title>Section-level genome sequencing and comparative genomics of Aspergillus sections Usti and Cavernicolus.</title>
        <authorList>
            <consortium name="Lawrence Berkeley National Laboratory"/>
            <person name="Nybo J.L."/>
            <person name="Vesth T.C."/>
            <person name="Theobald S."/>
            <person name="Frisvad J.C."/>
            <person name="Larsen T.O."/>
            <person name="Kjaerboelling I."/>
            <person name="Rothschild-Mancinelli K."/>
            <person name="Lyhne E.K."/>
            <person name="Kogle M.E."/>
            <person name="Barry K."/>
            <person name="Clum A."/>
            <person name="Na H."/>
            <person name="Ledsgaard L."/>
            <person name="Lin J."/>
            <person name="Lipzen A."/>
            <person name="Kuo A."/>
            <person name="Riley R."/>
            <person name="Mondo S."/>
            <person name="LaButti K."/>
            <person name="Haridas S."/>
            <person name="Pangalinan J."/>
            <person name="Salamov A.A."/>
            <person name="Simmons B.A."/>
            <person name="Magnuson J.K."/>
            <person name="Chen J."/>
            <person name="Drula E."/>
            <person name="Henrissat B."/>
            <person name="Wiebenga A."/>
            <person name="Lubbers R.J."/>
            <person name="Gomes A.C."/>
            <person name="Makela M.R."/>
            <person name="Stajich J."/>
            <person name="Grigoriev I.V."/>
            <person name="Mortensen U.H."/>
            <person name="De vries R.P."/>
            <person name="Baker S.E."/>
            <person name="Andersen M.R."/>
        </authorList>
    </citation>
    <scope>NUCLEOTIDE SEQUENCE [LARGE SCALE GENOMIC DNA]</scope>
    <source>
        <strain evidence="9 10">CBS 600.67</strain>
    </source>
</reference>
<feature type="active site" evidence="5">
    <location>
        <position position="245"/>
    </location>
</feature>
<evidence type="ECO:0000313" key="9">
    <source>
        <dbReference type="EMBL" id="KAL2832612.1"/>
    </source>
</evidence>
<dbReference type="EMBL" id="JBFXLS010000006">
    <property type="protein sequence ID" value="KAL2832612.1"/>
    <property type="molecule type" value="Genomic_DNA"/>
</dbReference>
<evidence type="ECO:0000313" key="10">
    <source>
        <dbReference type="Proteomes" id="UP001610335"/>
    </source>
</evidence>
<protein>
    <recommendedName>
        <fullName evidence="3">aldehyde dehydrogenase (NAD(+))</fullName>
        <ecNumber evidence="3">1.2.1.3</ecNumber>
    </recommendedName>
</protein>
<keyword evidence="2 6" id="KW-0560">Oxidoreductase</keyword>
<dbReference type="Gene3D" id="3.40.605.10">
    <property type="entry name" value="Aldehyde Dehydrogenase, Chain A, domain 1"/>
    <property type="match status" value="1"/>
</dbReference>
<dbReference type="Gene3D" id="3.40.309.10">
    <property type="entry name" value="Aldehyde Dehydrogenase, Chain A, domain 2"/>
    <property type="match status" value="1"/>
</dbReference>
<dbReference type="EC" id="1.2.1.3" evidence="3"/>